<feature type="region of interest" description="Disordered" evidence="2">
    <location>
        <begin position="1"/>
        <end position="39"/>
    </location>
</feature>
<evidence type="ECO:0000256" key="2">
    <source>
        <dbReference type="SAM" id="MobiDB-lite"/>
    </source>
</evidence>
<accession>A0A439CLW1</accession>
<gene>
    <name evidence="3" type="ORF">EKO27_g11959</name>
</gene>
<name>A0A439CLW1_9PEZI</name>
<evidence type="ECO:0000313" key="4">
    <source>
        <dbReference type="Proteomes" id="UP000286045"/>
    </source>
</evidence>
<organism evidence="3 4">
    <name type="scientific">Xylaria grammica</name>
    <dbReference type="NCBI Taxonomy" id="363999"/>
    <lineage>
        <taxon>Eukaryota</taxon>
        <taxon>Fungi</taxon>
        <taxon>Dikarya</taxon>
        <taxon>Ascomycota</taxon>
        <taxon>Pezizomycotina</taxon>
        <taxon>Sordariomycetes</taxon>
        <taxon>Xylariomycetidae</taxon>
        <taxon>Xylariales</taxon>
        <taxon>Xylariaceae</taxon>
        <taxon>Xylaria</taxon>
    </lineage>
</organism>
<feature type="region of interest" description="Disordered" evidence="2">
    <location>
        <begin position="315"/>
        <end position="340"/>
    </location>
</feature>
<comment type="caution">
    <text evidence="3">The sequence shown here is derived from an EMBL/GenBank/DDBJ whole genome shotgun (WGS) entry which is preliminary data.</text>
</comment>
<proteinExistence type="predicted"/>
<dbReference type="Proteomes" id="UP000286045">
    <property type="component" value="Unassembled WGS sequence"/>
</dbReference>
<feature type="compositionally biased region" description="Basic and acidic residues" evidence="2">
    <location>
        <begin position="329"/>
        <end position="340"/>
    </location>
</feature>
<reference evidence="3 4" key="1">
    <citation type="submission" date="2018-12" db="EMBL/GenBank/DDBJ databases">
        <title>Draft genome sequence of Xylaria grammica IHI A82.</title>
        <authorList>
            <person name="Buettner E."/>
            <person name="Kellner H."/>
        </authorList>
    </citation>
    <scope>NUCLEOTIDE SEQUENCE [LARGE SCALE GENOMIC DNA]</scope>
    <source>
        <strain evidence="3 4">IHI A82</strain>
    </source>
</reference>
<sequence length="423" mass="46992">MTTGDHPSKSNTPVPVPSSPTPALLLPPGHPANGPDAERKSDVCQRFHELWGIYPWELVGDDKLLKCSWSTNLLDRLLTLAQRTTLEWAQPQLIESIRPGCSLGVGAVDRVLKVADTESSHPADIVVGHQRGVRRLHYHGDTRSLDTFLFSVPFPFLFPPRQRLHPISGPWQCRSSAALSKRSLEQTVPDTPTKRPKTSSSSREQGAGADNALIPVDGNSLHGREGSSSQDIPNRLDRGDTTQDALAHVLTSVAAYAGSLSERLAKEARQVEQRIASLQSDERSLEGQIADEEDNYKELREAELAFARAAEKLRQVAGSSGTPNSQSVVEDHSSMSEQRAKRLQNLRDQQAGVTSQISQNVSRYDAINNEMDEIEAGVEKIKAHVEENERELWKWTVFKKMTIAQAEHLFDYKFEPTRNESDE</sequence>
<keyword evidence="1" id="KW-0175">Coiled coil</keyword>
<dbReference type="AlphaFoldDB" id="A0A439CLW1"/>
<evidence type="ECO:0000256" key="1">
    <source>
        <dbReference type="SAM" id="Coils"/>
    </source>
</evidence>
<keyword evidence="4" id="KW-1185">Reference proteome</keyword>
<dbReference type="EMBL" id="RYZI01000918">
    <property type="protein sequence ID" value="RWA03146.1"/>
    <property type="molecule type" value="Genomic_DNA"/>
</dbReference>
<protein>
    <submittedName>
        <fullName evidence="3">Uncharacterized protein</fullName>
    </submittedName>
</protein>
<evidence type="ECO:0000313" key="3">
    <source>
        <dbReference type="EMBL" id="RWA03146.1"/>
    </source>
</evidence>
<feature type="compositionally biased region" description="Polar residues" evidence="2">
    <location>
        <begin position="317"/>
        <end position="328"/>
    </location>
</feature>
<feature type="coiled-coil region" evidence="1">
    <location>
        <begin position="364"/>
        <end position="391"/>
    </location>
</feature>
<feature type="region of interest" description="Disordered" evidence="2">
    <location>
        <begin position="180"/>
        <end position="239"/>
    </location>
</feature>
<feature type="coiled-coil region" evidence="1">
    <location>
        <begin position="261"/>
        <end position="302"/>
    </location>
</feature>